<reference evidence="2" key="1">
    <citation type="submission" date="2022-11" db="UniProtKB">
        <authorList>
            <consortium name="WormBaseParasite"/>
        </authorList>
    </citation>
    <scope>IDENTIFICATION</scope>
</reference>
<evidence type="ECO:0000313" key="1">
    <source>
        <dbReference type="Proteomes" id="UP000887580"/>
    </source>
</evidence>
<accession>A0AC35GT02</accession>
<dbReference type="WBParaSite" id="PS1159_v2.g8433.t1">
    <property type="protein sequence ID" value="PS1159_v2.g8433.t1"/>
    <property type="gene ID" value="PS1159_v2.g8433"/>
</dbReference>
<protein>
    <submittedName>
        <fullName evidence="2">Uncharacterized protein</fullName>
    </submittedName>
</protein>
<sequence>MANPIETNFAYIPPPNTKRIYAEIVMNNTLNVLKKCSGRSKYFPRLKHYGLIKKLVFGVDGFNEDERDPEWINRPFIITNHEHVVLSSMLAFSENAALHMAGFIHRNVSPHSFSYPVPLTLDLLSSRMIITDLSLCPEYPYEKGSRVTVPFIENLRYSSIRTHMEREQKIRRIYRDLIKLNMSWIDPQMVVDAFNKAIERKDPNKMYELPKWLVMPSAN</sequence>
<proteinExistence type="predicted"/>
<evidence type="ECO:0000313" key="2">
    <source>
        <dbReference type="WBParaSite" id="PS1159_v2.g8433.t1"/>
    </source>
</evidence>
<organism evidence="1 2">
    <name type="scientific">Panagrolaimus sp. PS1159</name>
    <dbReference type="NCBI Taxonomy" id="55785"/>
    <lineage>
        <taxon>Eukaryota</taxon>
        <taxon>Metazoa</taxon>
        <taxon>Ecdysozoa</taxon>
        <taxon>Nematoda</taxon>
        <taxon>Chromadorea</taxon>
        <taxon>Rhabditida</taxon>
        <taxon>Tylenchina</taxon>
        <taxon>Panagrolaimomorpha</taxon>
        <taxon>Panagrolaimoidea</taxon>
        <taxon>Panagrolaimidae</taxon>
        <taxon>Panagrolaimus</taxon>
    </lineage>
</organism>
<dbReference type="Proteomes" id="UP000887580">
    <property type="component" value="Unplaced"/>
</dbReference>
<name>A0AC35GT02_9BILA</name>